<keyword evidence="3" id="KW-1185">Reference proteome</keyword>
<name>H2AYH5_KAZAF</name>
<dbReference type="OrthoDB" id="4095763at2759"/>
<dbReference type="GeneID" id="13887748"/>
<dbReference type="HOGENOM" id="CLU_058506_0_0_1"/>
<reference evidence="2 3" key="1">
    <citation type="journal article" date="2011" name="Proc. Natl. Acad. Sci. U.S.A.">
        <title>Evolutionary erosion of yeast sex chromosomes by mating-type switching accidents.</title>
        <authorList>
            <person name="Gordon J.L."/>
            <person name="Armisen D."/>
            <person name="Proux-Wera E."/>
            <person name="Oheigeartaigh S.S."/>
            <person name="Byrne K.P."/>
            <person name="Wolfe K.H."/>
        </authorList>
    </citation>
    <scope>NUCLEOTIDE SEQUENCE [LARGE SCALE GENOMIC DNA]</scope>
    <source>
        <strain evidence="3">ATCC 22294 / BCRC 22015 / CBS 2517 / CECT 1963 / NBRC 1671 / NRRL Y-8276</strain>
    </source>
</reference>
<evidence type="ECO:0000313" key="3">
    <source>
        <dbReference type="Proteomes" id="UP000005220"/>
    </source>
</evidence>
<dbReference type="Proteomes" id="UP000005220">
    <property type="component" value="Chromosome 8"/>
</dbReference>
<dbReference type="AlphaFoldDB" id="H2AYH5"/>
<protein>
    <submittedName>
        <fullName evidence="2">Uncharacterized protein</fullName>
    </submittedName>
</protein>
<dbReference type="GO" id="GO:0071406">
    <property type="term" value="P:cellular response to methylmercury"/>
    <property type="evidence" value="ECO:0007669"/>
    <property type="project" value="EnsemblFungi"/>
</dbReference>
<gene>
    <name evidence="2" type="primary">KAFR0H03420</name>
    <name evidence="2" type="ORF">KAFR_0H03420</name>
</gene>
<dbReference type="InterPro" id="IPR021216">
    <property type="entry name" value="DUF2722"/>
</dbReference>
<dbReference type="InParanoid" id="H2AYH5"/>
<sequence length="306" mass="33849">MNTSNTGETHDFGPLLEVILGAKIDGNHGRIPQATILRVIELKIEQERTKQQYYKLEDTKKSIELLTLAKGSGVPTTHISGLFPHSLRRSSHIADRTVVEQTKNDTVEGSPSPFKFPPVIHSTAKPNSPNHVPPKLTVNTRRLNSPAKIGASTVATLSHQTYIKEEKLSPMNYRPVSKQHSRNYSLPIVSKASYNTNVSPTTTIPSEPNVHIPTGMTSILSFNSPNKDNLIKKPVKRHRRAKSISGFGVIDLNNIQEQDDNNDEDSVGSSKNTRNDDDDENTCSEHSTPTKPNSVHTNSVERLLNT</sequence>
<evidence type="ECO:0000313" key="2">
    <source>
        <dbReference type="EMBL" id="CCF59752.1"/>
    </source>
</evidence>
<dbReference type="FunCoup" id="H2AYH5">
    <property type="interactions" value="57"/>
</dbReference>
<organism evidence="2 3">
    <name type="scientific">Kazachstania africana (strain ATCC 22294 / BCRC 22015 / CBS 2517 / CECT 1963 / NBRC 1671 / NRRL Y-8276)</name>
    <name type="common">Yeast</name>
    <name type="synonym">Kluyveromyces africanus</name>
    <dbReference type="NCBI Taxonomy" id="1071382"/>
    <lineage>
        <taxon>Eukaryota</taxon>
        <taxon>Fungi</taxon>
        <taxon>Dikarya</taxon>
        <taxon>Ascomycota</taxon>
        <taxon>Saccharomycotina</taxon>
        <taxon>Saccharomycetes</taxon>
        <taxon>Saccharomycetales</taxon>
        <taxon>Saccharomycetaceae</taxon>
        <taxon>Kazachstania</taxon>
    </lineage>
</organism>
<feature type="compositionally biased region" description="Polar residues" evidence="1">
    <location>
        <begin position="284"/>
        <end position="306"/>
    </location>
</feature>
<evidence type="ECO:0000256" key="1">
    <source>
        <dbReference type="SAM" id="MobiDB-lite"/>
    </source>
</evidence>
<proteinExistence type="predicted"/>
<dbReference type="eggNOG" id="ENOG502S5HG">
    <property type="taxonomic scope" value="Eukaryota"/>
</dbReference>
<feature type="region of interest" description="Disordered" evidence="1">
    <location>
        <begin position="255"/>
        <end position="306"/>
    </location>
</feature>
<dbReference type="Pfam" id="PF10846">
    <property type="entry name" value="DUF2722"/>
    <property type="match status" value="1"/>
</dbReference>
<accession>H2AYH5</accession>
<feature type="compositionally biased region" description="Acidic residues" evidence="1">
    <location>
        <begin position="257"/>
        <end position="266"/>
    </location>
</feature>
<dbReference type="KEGG" id="kaf:KAFR_0H03420"/>
<dbReference type="RefSeq" id="XP_003958887.1">
    <property type="nucleotide sequence ID" value="XM_003958838.1"/>
</dbReference>
<dbReference type="EMBL" id="HE650828">
    <property type="protein sequence ID" value="CCF59752.1"/>
    <property type="molecule type" value="Genomic_DNA"/>
</dbReference>